<keyword evidence="3" id="KW-1185">Reference proteome</keyword>
<sequence>MSTSSGAPSPAAIATAVPVRRPGRRGGVSRARPAVRVAGRRQTVPQLPLLQPLRLLRRHRPVLRRRLRYPSGAPARPRRRGVRGAAGSLRASPPPPQRRRVPRARVLHLRRVHRRRGRLPGLRHHGQRRAAEAGGRRVPGPDLPRDHRRVGDRPRRALLVGLVLQAGAEPAVRLLRPPA</sequence>
<proteinExistence type="predicted"/>
<gene>
    <name evidence="2" type="ORF">SEVIR_3G256401v2</name>
</gene>
<name>A0A4U6VFL2_SETVI</name>
<dbReference type="EMBL" id="CM016554">
    <property type="protein sequence ID" value="TKW27435.1"/>
    <property type="molecule type" value="Genomic_DNA"/>
</dbReference>
<feature type="region of interest" description="Disordered" evidence="1">
    <location>
        <begin position="1"/>
        <end position="36"/>
    </location>
</feature>
<feature type="region of interest" description="Disordered" evidence="1">
    <location>
        <begin position="115"/>
        <end position="151"/>
    </location>
</feature>
<dbReference type="AlphaFoldDB" id="A0A4U6VFL2"/>
<protein>
    <submittedName>
        <fullName evidence="2">Uncharacterized protein</fullName>
    </submittedName>
</protein>
<accession>A0A4U6VFL2</accession>
<evidence type="ECO:0000313" key="3">
    <source>
        <dbReference type="Proteomes" id="UP000298652"/>
    </source>
</evidence>
<evidence type="ECO:0000313" key="2">
    <source>
        <dbReference type="EMBL" id="TKW27435.1"/>
    </source>
</evidence>
<evidence type="ECO:0000256" key="1">
    <source>
        <dbReference type="SAM" id="MobiDB-lite"/>
    </source>
</evidence>
<feature type="compositionally biased region" description="Basic residues" evidence="1">
    <location>
        <begin position="115"/>
        <end position="128"/>
    </location>
</feature>
<dbReference type="Gramene" id="TKW27435">
    <property type="protein sequence ID" value="TKW27435"/>
    <property type="gene ID" value="SEVIR_3G256401v2"/>
</dbReference>
<organism evidence="2 3">
    <name type="scientific">Setaria viridis</name>
    <name type="common">Green bristlegrass</name>
    <name type="synonym">Setaria italica subsp. viridis</name>
    <dbReference type="NCBI Taxonomy" id="4556"/>
    <lineage>
        <taxon>Eukaryota</taxon>
        <taxon>Viridiplantae</taxon>
        <taxon>Streptophyta</taxon>
        <taxon>Embryophyta</taxon>
        <taxon>Tracheophyta</taxon>
        <taxon>Spermatophyta</taxon>
        <taxon>Magnoliopsida</taxon>
        <taxon>Liliopsida</taxon>
        <taxon>Poales</taxon>
        <taxon>Poaceae</taxon>
        <taxon>PACMAD clade</taxon>
        <taxon>Panicoideae</taxon>
        <taxon>Panicodae</taxon>
        <taxon>Paniceae</taxon>
        <taxon>Cenchrinae</taxon>
        <taxon>Setaria</taxon>
    </lineage>
</organism>
<dbReference type="Proteomes" id="UP000298652">
    <property type="component" value="Chromosome 3"/>
</dbReference>
<feature type="region of interest" description="Disordered" evidence="1">
    <location>
        <begin position="66"/>
        <end position="100"/>
    </location>
</feature>
<reference evidence="2" key="1">
    <citation type="submission" date="2019-03" db="EMBL/GenBank/DDBJ databases">
        <title>WGS assembly of Setaria viridis.</title>
        <authorList>
            <person name="Huang P."/>
            <person name="Jenkins J."/>
            <person name="Grimwood J."/>
            <person name="Barry K."/>
            <person name="Healey A."/>
            <person name="Mamidi S."/>
            <person name="Sreedasyam A."/>
            <person name="Shu S."/>
            <person name="Feldman M."/>
            <person name="Wu J."/>
            <person name="Yu Y."/>
            <person name="Chen C."/>
            <person name="Johnson J."/>
            <person name="Rokhsar D."/>
            <person name="Baxter I."/>
            <person name="Schmutz J."/>
            <person name="Brutnell T."/>
            <person name="Kellogg E."/>
        </authorList>
    </citation>
    <scope>NUCLEOTIDE SEQUENCE [LARGE SCALE GENOMIC DNA]</scope>
</reference>